<evidence type="ECO:0000256" key="1">
    <source>
        <dbReference type="ARBA" id="ARBA00004138"/>
    </source>
</evidence>
<comment type="subcellular location">
    <subcellularLocation>
        <location evidence="1">Cell projection</location>
        <location evidence="1">Cilium</location>
    </subcellularLocation>
</comment>
<dbReference type="InterPro" id="IPR038844">
    <property type="entry name" value="CFAP157"/>
</dbReference>
<proteinExistence type="inferred from homology"/>
<feature type="domain" description="CUB" evidence="12">
    <location>
        <begin position="427"/>
        <end position="542"/>
    </location>
</feature>
<feature type="region of interest" description="Disordered" evidence="10">
    <location>
        <begin position="668"/>
        <end position="708"/>
    </location>
</feature>
<dbReference type="AlphaFoldDB" id="A0AAV8ZDU0"/>
<dbReference type="Pfam" id="PF00431">
    <property type="entry name" value="CUB"/>
    <property type="match status" value="1"/>
</dbReference>
<reference evidence="13" key="1">
    <citation type="journal article" date="2023" name="Insect Mol. Biol.">
        <title>Genome sequencing provides insights into the evolution of gene families encoding plant cell wall-degrading enzymes in longhorned beetles.</title>
        <authorList>
            <person name="Shin N.R."/>
            <person name="Okamura Y."/>
            <person name="Kirsch R."/>
            <person name="Pauchet Y."/>
        </authorList>
    </citation>
    <scope>NUCLEOTIDE SEQUENCE</scope>
    <source>
        <strain evidence="13">AMC_N1</strain>
    </source>
</reference>
<keyword evidence="4 9" id="KW-0175">Coiled coil</keyword>
<keyword evidence="11" id="KW-0472">Membrane</keyword>
<gene>
    <name evidence="13" type="ORF">NQ318_021441</name>
</gene>
<dbReference type="GO" id="GO:0008017">
    <property type="term" value="F:microtubule binding"/>
    <property type="evidence" value="ECO:0007669"/>
    <property type="project" value="TreeGrafter"/>
</dbReference>
<name>A0AAV8ZDU0_9CUCU</name>
<keyword evidence="14" id="KW-1185">Reference proteome</keyword>
<dbReference type="EMBL" id="JAPWTK010000004">
    <property type="protein sequence ID" value="KAJ8961826.1"/>
    <property type="molecule type" value="Genomic_DNA"/>
</dbReference>
<evidence type="ECO:0000256" key="5">
    <source>
        <dbReference type="ARBA" id="ARBA00023069"/>
    </source>
</evidence>
<keyword evidence="6" id="KW-1015">Disulfide bond</keyword>
<comment type="caution">
    <text evidence="13">The sequence shown here is derived from an EMBL/GenBank/DDBJ whole genome shotgun (WGS) entry which is preliminary data.</text>
</comment>
<evidence type="ECO:0000313" key="14">
    <source>
        <dbReference type="Proteomes" id="UP001162162"/>
    </source>
</evidence>
<dbReference type="InterPro" id="IPR035914">
    <property type="entry name" value="Sperma_CUB_dom_sf"/>
</dbReference>
<feature type="compositionally biased region" description="Basic and acidic residues" evidence="10">
    <location>
        <begin position="736"/>
        <end position="746"/>
    </location>
</feature>
<dbReference type="Proteomes" id="UP001162162">
    <property type="component" value="Unassembled WGS sequence"/>
</dbReference>
<dbReference type="SUPFAM" id="SSF49854">
    <property type="entry name" value="Spermadhesin, CUB domain"/>
    <property type="match status" value="1"/>
</dbReference>
<evidence type="ECO:0000256" key="2">
    <source>
        <dbReference type="ARBA" id="ARBA00010841"/>
    </source>
</evidence>
<feature type="transmembrane region" description="Helical" evidence="11">
    <location>
        <begin position="570"/>
        <end position="591"/>
    </location>
</feature>
<dbReference type="Gene3D" id="2.60.120.290">
    <property type="entry name" value="Spermadhesin, CUB domain"/>
    <property type="match status" value="1"/>
</dbReference>
<comment type="similarity">
    <text evidence="2">Belongs to the CFAP157 family.</text>
</comment>
<dbReference type="PANTHER" id="PTHR31954:SF1">
    <property type="entry name" value="CILIA- AND FLAGELLA-ASSOCIATED PROTEIN 157"/>
    <property type="match status" value="1"/>
</dbReference>
<keyword evidence="5" id="KW-0969">Cilium</keyword>
<comment type="caution">
    <text evidence="8">Lacks conserved residue(s) required for the propagation of feature annotation.</text>
</comment>
<evidence type="ECO:0000256" key="6">
    <source>
        <dbReference type="ARBA" id="ARBA00023157"/>
    </source>
</evidence>
<feature type="compositionally biased region" description="Polar residues" evidence="10">
    <location>
        <begin position="681"/>
        <end position="695"/>
    </location>
</feature>
<evidence type="ECO:0000256" key="10">
    <source>
        <dbReference type="SAM" id="MobiDB-lite"/>
    </source>
</evidence>
<sequence length="999" mass="110645">MEAKIRDLSTEFHDTTEMRIAATTHRVIRENVAVNNELDLVLAAQQRLYNDNCRMKRKDINLKQQCELLEVEKQKALSKVKVQLTIIEQLTGDHKFMVNQVEKYKHYEEEVFKSRNEVRVLEDEIKQLKFSNKILEQNLHHVRCDRTTVQTELMYVKAENDHLVDVLKEATCCIKEALTLSSESDTWLQASRRENLLSTLFTLPTIDSIEATYQKGDLGFVPKPVELRSTIPTTRNMESQTATSFQEYLDSHPDVSHPEQKSKTAYVTVEDVKSEAVFEIREEHPSDAFFDETEMMGEEEGSQDIRLLMLEEEEEEVGTATPATESHTEGESPERQQEGQDAEDAAPAEEVEGTSPPEEVKDEPGTDAGGTDVEIIDVDAGQAVETEKCGKSIGNDWECFYGGGASATDIAAEIPEVQAEVGPYCRCGCVVHLGQAKPRRLLATSSQSCPGRTFWLIQADDDFVIQFRVEQFHLPCGTQWLKVRDGNSLSSNLLADLSGVPDTTPAVVNSTGSNLLLEFFSEETSSSQQICGGGFLAHASQLRSDKANMTDVAMAHSVGLVPAVVLELTAVHIATIFFLSGLLIATALLGAQYLFRYRKYHVAGADDQDSLADTSAGSKTSLPMTTRASSNATLLSEVISLTKLRPHIKPWNRHVRLRESMDCESTRNETEVTLAKEEDSLSVSSTATLTQPECSTATAPPPTASDTEEMTLTCSLPTSPHIYVQRGLRRSPTMAGEKDGSTEKGRNVGGPGRAARRLSNVSNVTLTNGCYSSAANMISTATIRSTNAKETKDKRNREKLLAGPTGSDFSIAAQDNDLELDYYDYNVTNAGAAPGSYLGMDPAFLVWIPPLDESGEILPEEGQEYHEMQDIRPKVYIDPGSNKESPEEEMLLPKPRKRSLSDDTPKSSPRAEAEEQEDPSPRLHKPVTIQMHDFPKKLRSLPKLAKMDMEKETKVEKSPSFDGDLLDDIKFADEEDEDLDGNQCNIDVSYQDSNILSSS</sequence>
<evidence type="ECO:0000256" key="9">
    <source>
        <dbReference type="SAM" id="Coils"/>
    </source>
</evidence>
<evidence type="ECO:0000256" key="3">
    <source>
        <dbReference type="ARBA" id="ARBA00014087"/>
    </source>
</evidence>
<dbReference type="InterPro" id="IPR000859">
    <property type="entry name" value="CUB_dom"/>
</dbReference>
<dbReference type="GO" id="GO:0036064">
    <property type="term" value="C:ciliary basal body"/>
    <property type="evidence" value="ECO:0007669"/>
    <property type="project" value="TreeGrafter"/>
</dbReference>
<evidence type="ECO:0000259" key="12">
    <source>
        <dbReference type="PROSITE" id="PS01180"/>
    </source>
</evidence>
<keyword evidence="11" id="KW-1133">Transmembrane helix</keyword>
<feature type="compositionally biased region" description="Basic and acidic residues" evidence="10">
    <location>
        <begin position="945"/>
        <end position="959"/>
    </location>
</feature>
<evidence type="ECO:0000256" key="8">
    <source>
        <dbReference type="PROSITE-ProRule" id="PRU00059"/>
    </source>
</evidence>
<evidence type="ECO:0000313" key="13">
    <source>
        <dbReference type="EMBL" id="KAJ8961826.1"/>
    </source>
</evidence>
<feature type="region of interest" description="Disordered" evidence="10">
    <location>
        <begin position="876"/>
        <end position="985"/>
    </location>
</feature>
<feature type="compositionally biased region" description="Basic and acidic residues" evidence="10">
    <location>
        <begin position="899"/>
        <end position="913"/>
    </location>
</feature>
<evidence type="ECO:0000256" key="7">
    <source>
        <dbReference type="ARBA" id="ARBA00023273"/>
    </source>
</evidence>
<feature type="compositionally biased region" description="Acidic residues" evidence="10">
    <location>
        <begin position="340"/>
        <end position="352"/>
    </location>
</feature>
<dbReference type="PROSITE" id="PS01180">
    <property type="entry name" value="CUB"/>
    <property type="match status" value="1"/>
</dbReference>
<feature type="compositionally biased region" description="Basic and acidic residues" evidence="10">
    <location>
        <begin position="326"/>
        <end position="338"/>
    </location>
</feature>
<feature type="coiled-coil region" evidence="9">
    <location>
        <begin position="104"/>
        <end position="138"/>
    </location>
</feature>
<protein>
    <recommendedName>
        <fullName evidence="3">Cilia- and flagella-associated protein 157</fullName>
    </recommendedName>
</protein>
<accession>A0AAV8ZDU0</accession>
<organism evidence="13 14">
    <name type="scientific">Aromia moschata</name>
    <dbReference type="NCBI Taxonomy" id="1265417"/>
    <lineage>
        <taxon>Eukaryota</taxon>
        <taxon>Metazoa</taxon>
        <taxon>Ecdysozoa</taxon>
        <taxon>Arthropoda</taxon>
        <taxon>Hexapoda</taxon>
        <taxon>Insecta</taxon>
        <taxon>Pterygota</taxon>
        <taxon>Neoptera</taxon>
        <taxon>Endopterygota</taxon>
        <taxon>Coleoptera</taxon>
        <taxon>Polyphaga</taxon>
        <taxon>Cucujiformia</taxon>
        <taxon>Chrysomeloidea</taxon>
        <taxon>Cerambycidae</taxon>
        <taxon>Cerambycinae</taxon>
        <taxon>Callichromatini</taxon>
        <taxon>Aromia</taxon>
    </lineage>
</organism>
<dbReference type="PANTHER" id="PTHR31954">
    <property type="entry name" value="CILIA- AND FLAGELLA-ASSOCIATED PROTEIN 157"/>
    <property type="match status" value="1"/>
</dbReference>
<dbReference type="CDD" id="cd00041">
    <property type="entry name" value="CUB"/>
    <property type="match status" value="1"/>
</dbReference>
<evidence type="ECO:0000256" key="11">
    <source>
        <dbReference type="SAM" id="Phobius"/>
    </source>
</evidence>
<keyword evidence="11" id="KW-0812">Transmembrane</keyword>
<evidence type="ECO:0000256" key="4">
    <source>
        <dbReference type="ARBA" id="ARBA00023054"/>
    </source>
</evidence>
<keyword evidence="7" id="KW-0966">Cell projection</keyword>
<feature type="region of interest" description="Disordered" evidence="10">
    <location>
        <begin position="729"/>
        <end position="754"/>
    </location>
</feature>
<feature type="compositionally biased region" description="Basic and acidic residues" evidence="10">
    <location>
        <begin position="668"/>
        <end position="679"/>
    </location>
</feature>
<feature type="region of interest" description="Disordered" evidence="10">
    <location>
        <begin position="313"/>
        <end position="372"/>
    </location>
</feature>